<dbReference type="EMBL" id="JAVIJP010000011">
    <property type="protein sequence ID" value="KAL3646664.1"/>
    <property type="molecule type" value="Genomic_DNA"/>
</dbReference>
<comment type="caution">
    <text evidence="7">The sequence shown here is derived from an EMBL/GenBank/DDBJ whole genome shotgun (WGS) entry which is preliminary data.</text>
</comment>
<dbReference type="GO" id="GO:0016020">
    <property type="term" value="C:membrane"/>
    <property type="evidence" value="ECO:0007669"/>
    <property type="project" value="UniProtKB-SubCell"/>
</dbReference>
<evidence type="ECO:0000313" key="7">
    <source>
        <dbReference type="EMBL" id="KAL3646664.1"/>
    </source>
</evidence>
<evidence type="ECO:0000256" key="2">
    <source>
        <dbReference type="ARBA" id="ARBA00009457"/>
    </source>
</evidence>
<evidence type="ECO:0000256" key="4">
    <source>
        <dbReference type="ARBA" id="ARBA00022989"/>
    </source>
</evidence>
<name>A0ABD3DXM7_9LAMI</name>
<sequence>MDSRDSQEELWDRISRDDYMKYVVGIEFQELCLFSVIFIFTAILDYEGKKWIHVDCQLNKLALLIEQEDLIVWMRTAALPKFRKLYGRIETDLEAKEKITVTIQNNYNTYSFNGEKKLVISTTTWIGGKNDFLGRMYMTVGGASLCFAILFALLFIIKPRGFGGSELPVLEHKSNYEMINFWTFTSDVKFSYIIHILNLFDQFSQGAKLTNASLKRANI</sequence>
<evidence type="ECO:0000256" key="1">
    <source>
        <dbReference type="ARBA" id="ARBA00004370"/>
    </source>
</evidence>
<organism evidence="7 8">
    <name type="scientific">Castilleja foliolosa</name>
    <dbReference type="NCBI Taxonomy" id="1961234"/>
    <lineage>
        <taxon>Eukaryota</taxon>
        <taxon>Viridiplantae</taxon>
        <taxon>Streptophyta</taxon>
        <taxon>Embryophyta</taxon>
        <taxon>Tracheophyta</taxon>
        <taxon>Spermatophyta</taxon>
        <taxon>Magnoliopsida</taxon>
        <taxon>eudicotyledons</taxon>
        <taxon>Gunneridae</taxon>
        <taxon>Pentapetalae</taxon>
        <taxon>asterids</taxon>
        <taxon>lamiids</taxon>
        <taxon>Lamiales</taxon>
        <taxon>Orobanchaceae</taxon>
        <taxon>Pedicularideae</taxon>
        <taxon>Castillejinae</taxon>
        <taxon>Castilleja</taxon>
    </lineage>
</organism>
<proteinExistence type="inferred from homology"/>
<keyword evidence="8" id="KW-1185">Reference proteome</keyword>
<evidence type="ECO:0000313" key="8">
    <source>
        <dbReference type="Proteomes" id="UP001632038"/>
    </source>
</evidence>
<keyword evidence="5 6" id="KW-0472">Membrane</keyword>
<dbReference type="AlphaFoldDB" id="A0ABD3DXM7"/>
<feature type="transmembrane region" description="Helical" evidence="6">
    <location>
        <begin position="21"/>
        <end position="44"/>
    </location>
</feature>
<dbReference type="PANTHER" id="PTHR10926">
    <property type="entry name" value="CELL CYCLE CONTROL PROTEIN 50"/>
    <property type="match status" value="1"/>
</dbReference>
<protein>
    <submittedName>
        <fullName evidence="7">Uncharacterized protein</fullName>
    </submittedName>
</protein>
<evidence type="ECO:0000256" key="5">
    <source>
        <dbReference type="ARBA" id="ARBA00023136"/>
    </source>
</evidence>
<gene>
    <name evidence="7" type="ORF">CASFOL_009208</name>
</gene>
<dbReference type="PANTHER" id="PTHR10926:SF72">
    <property type="entry name" value="ALA-INTERACTING SUBUNIT"/>
    <property type="match status" value="1"/>
</dbReference>
<dbReference type="InterPro" id="IPR005045">
    <property type="entry name" value="CDC50/LEM3_fam"/>
</dbReference>
<evidence type="ECO:0000256" key="3">
    <source>
        <dbReference type="ARBA" id="ARBA00022692"/>
    </source>
</evidence>
<keyword evidence="4 6" id="KW-1133">Transmembrane helix</keyword>
<dbReference type="Proteomes" id="UP001632038">
    <property type="component" value="Unassembled WGS sequence"/>
</dbReference>
<keyword evidence="3 6" id="KW-0812">Transmembrane</keyword>
<evidence type="ECO:0000256" key="6">
    <source>
        <dbReference type="SAM" id="Phobius"/>
    </source>
</evidence>
<dbReference type="Pfam" id="PF03381">
    <property type="entry name" value="CDC50"/>
    <property type="match status" value="1"/>
</dbReference>
<comment type="similarity">
    <text evidence="2">Belongs to the CDC50/LEM3 family.</text>
</comment>
<feature type="transmembrane region" description="Helical" evidence="6">
    <location>
        <begin position="136"/>
        <end position="157"/>
    </location>
</feature>
<comment type="subcellular location">
    <subcellularLocation>
        <location evidence="1">Membrane</location>
    </subcellularLocation>
</comment>
<reference evidence="8" key="1">
    <citation type="journal article" date="2024" name="IScience">
        <title>Strigolactones Initiate the Formation of Haustorium-like Structures in Castilleja.</title>
        <authorList>
            <person name="Buerger M."/>
            <person name="Peterson D."/>
            <person name="Chory J."/>
        </authorList>
    </citation>
    <scope>NUCLEOTIDE SEQUENCE [LARGE SCALE GENOMIC DNA]</scope>
</reference>
<accession>A0ABD3DXM7</accession>